<evidence type="ECO:0000256" key="1">
    <source>
        <dbReference type="SAM" id="MobiDB-lite"/>
    </source>
</evidence>
<dbReference type="EMBL" id="LAZR01019301">
    <property type="protein sequence ID" value="KKL93048.1"/>
    <property type="molecule type" value="Genomic_DNA"/>
</dbReference>
<gene>
    <name evidence="2" type="ORF">LCGC14_1878650</name>
</gene>
<sequence>PISASIHPLEVIHKFEIHARIVPPPRTPPGLLHGGGAGWGLLQDSGTKKEFR</sequence>
<accession>A0A0F9G2Z4</accession>
<dbReference type="AlphaFoldDB" id="A0A0F9G2Z4"/>
<feature type="non-terminal residue" evidence="2">
    <location>
        <position position="1"/>
    </location>
</feature>
<reference evidence="2" key="1">
    <citation type="journal article" date="2015" name="Nature">
        <title>Complex archaea that bridge the gap between prokaryotes and eukaryotes.</title>
        <authorList>
            <person name="Spang A."/>
            <person name="Saw J.H."/>
            <person name="Jorgensen S.L."/>
            <person name="Zaremba-Niedzwiedzka K."/>
            <person name="Martijn J."/>
            <person name="Lind A.E."/>
            <person name="van Eijk R."/>
            <person name="Schleper C."/>
            <person name="Guy L."/>
            <person name="Ettema T.J."/>
        </authorList>
    </citation>
    <scope>NUCLEOTIDE SEQUENCE</scope>
</reference>
<protein>
    <submittedName>
        <fullName evidence="2">Uncharacterized protein</fullName>
    </submittedName>
</protein>
<organism evidence="2">
    <name type="scientific">marine sediment metagenome</name>
    <dbReference type="NCBI Taxonomy" id="412755"/>
    <lineage>
        <taxon>unclassified sequences</taxon>
        <taxon>metagenomes</taxon>
        <taxon>ecological metagenomes</taxon>
    </lineage>
</organism>
<name>A0A0F9G2Z4_9ZZZZ</name>
<evidence type="ECO:0000313" key="2">
    <source>
        <dbReference type="EMBL" id="KKL93048.1"/>
    </source>
</evidence>
<proteinExistence type="predicted"/>
<comment type="caution">
    <text evidence="2">The sequence shown here is derived from an EMBL/GenBank/DDBJ whole genome shotgun (WGS) entry which is preliminary data.</text>
</comment>
<feature type="region of interest" description="Disordered" evidence="1">
    <location>
        <begin position="26"/>
        <end position="52"/>
    </location>
</feature>